<dbReference type="GO" id="GO:0045436">
    <property type="term" value="F:lycopene beta cyclase activity"/>
    <property type="evidence" value="ECO:0007669"/>
    <property type="project" value="InterPro"/>
</dbReference>
<sequence>MHRHSDGAHDADLVLAGGGLANGLIAWWLRHRRPELRVLLLEAGPALGGNHTWSFHPTDLAPDQQRMLDPLVGWRWDRHEVRFPGLARQLSGGYASIASERFDAVLRGALGDAVRLDTAVAEVGPGHVRLSDGSWLRAGAVIDGRGLPPDAPLELGFQKFLGQVLRLQAPHGLAGPILMDATVPQHDGYRFVYTLPLDERTVLVEDTFYADGDAVDEAALRRNLAAYAQAQGWRPAGVLREERGVLPITLDGDPQALWSRAGGVPRSGLAAGLFHPTTGYSLPEAVRLAERVAGLPDLSAGALFQAVRAHAMERWRDQAFFRLLNRMLFRAAAPAQRWRVMQRFYGLPEPLIARFYGSRLTAWDRLRIVSGKPPVPLAAAVRAALGRPAGGRAQEVIQ</sequence>
<organism evidence="3 4">
    <name type="scientific">Ramlibacter tataouinensis (strain ATCC BAA-407 / DSM 14655 / LMG 21543 / TTB310)</name>
    <dbReference type="NCBI Taxonomy" id="365046"/>
    <lineage>
        <taxon>Bacteria</taxon>
        <taxon>Pseudomonadati</taxon>
        <taxon>Pseudomonadota</taxon>
        <taxon>Betaproteobacteria</taxon>
        <taxon>Burkholderiales</taxon>
        <taxon>Comamonadaceae</taxon>
        <taxon>Ramlibacter</taxon>
    </lineage>
</organism>
<keyword evidence="4" id="KW-1185">Reference proteome</keyword>
<reference evidence="3 4" key="2">
    <citation type="journal article" date="2011" name="PLoS ONE">
        <title>The Cyst-Dividing Bacterium Ramlibacter tataouinensis TTB310 Genome Reveals a Well-Stocked Toolbox for Adaptation to a Desert Environment.</title>
        <authorList>
            <person name="De Luca G."/>
            <person name="Barakat M."/>
            <person name="Ortet P."/>
            <person name="Fochesato S."/>
            <person name="Jourlin-Castelli C."/>
            <person name="Ansaldi M."/>
            <person name="Py B."/>
            <person name="Fichant G."/>
            <person name="Coutinho P.M."/>
            <person name="Voulhoux R."/>
            <person name="Bastien O."/>
            <person name="Marechal E."/>
            <person name="Henrissat B."/>
            <person name="Quentin Y."/>
            <person name="Noirot P."/>
            <person name="Filloux A."/>
            <person name="Mejean V."/>
            <person name="Dubow M.S."/>
            <person name="Barras F."/>
            <person name="Barbe V."/>
            <person name="Weissenbach J."/>
            <person name="Mihalcescu I."/>
            <person name="Vermeglio A."/>
            <person name="Achouak W."/>
            <person name="Heulin T."/>
        </authorList>
    </citation>
    <scope>NUCLEOTIDE SEQUENCE [LARGE SCALE GENOMIC DNA]</scope>
    <source>
        <strain evidence="4">ATCC BAA-407 / DSM 14655 / LMG 21543 / TTB310</strain>
    </source>
</reference>
<dbReference type="KEGG" id="rta:Rta_07720"/>
<name>F5XXQ0_RAMTT</name>
<dbReference type="AlphaFoldDB" id="F5XXQ0"/>
<evidence type="ECO:0000256" key="2">
    <source>
        <dbReference type="SAM" id="Phobius"/>
    </source>
</evidence>
<evidence type="ECO:0000313" key="3">
    <source>
        <dbReference type="EMBL" id="AEG91853.1"/>
    </source>
</evidence>
<proteinExistence type="inferred from homology"/>
<comment type="similarity">
    <text evidence="1">Belongs to the lycopene cyclase family.</text>
</comment>
<dbReference type="Pfam" id="PF05834">
    <property type="entry name" value="Lycopene_cycl"/>
    <property type="match status" value="1"/>
</dbReference>
<dbReference type="InterPro" id="IPR008461">
    <property type="entry name" value="CrtY"/>
</dbReference>
<dbReference type="InterPro" id="IPR036188">
    <property type="entry name" value="FAD/NAD-bd_sf"/>
</dbReference>
<dbReference type="RefSeq" id="WP_013900086.1">
    <property type="nucleotide sequence ID" value="NC_015677.1"/>
</dbReference>
<dbReference type="InterPro" id="IPR010108">
    <property type="entry name" value="Lycopene_cyclase_b/e"/>
</dbReference>
<dbReference type="Proteomes" id="UP000008385">
    <property type="component" value="Chromosome"/>
</dbReference>
<keyword evidence="2" id="KW-1133">Transmembrane helix</keyword>
<dbReference type="NCBIfam" id="TIGR01790">
    <property type="entry name" value="carotene-cycl"/>
    <property type="match status" value="1"/>
</dbReference>
<gene>
    <name evidence="3" type="ordered locus">Rta_07720</name>
</gene>
<dbReference type="HOGENOM" id="CLU_698000_0_0_4"/>
<dbReference type="GO" id="GO:0016117">
    <property type="term" value="P:carotenoid biosynthetic process"/>
    <property type="evidence" value="ECO:0007669"/>
    <property type="project" value="InterPro"/>
</dbReference>
<dbReference type="OrthoDB" id="5793379at2"/>
<accession>F5XXQ0</accession>
<evidence type="ECO:0000256" key="1">
    <source>
        <dbReference type="ARBA" id="ARBA00006599"/>
    </source>
</evidence>
<dbReference type="NCBIfam" id="TIGR01789">
    <property type="entry name" value="lycopene_cycl"/>
    <property type="match status" value="1"/>
</dbReference>
<dbReference type="PATRIC" id="fig|365046.3.peg.791"/>
<keyword evidence="2" id="KW-0812">Transmembrane</keyword>
<dbReference type="SUPFAM" id="SSF51905">
    <property type="entry name" value="FAD/NAD(P)-binding domain"/>
    <property type="match status" value="1"/>
</dbReference>
<reference evidence="4" key="1">
    <citation type="submission" date="2006-01" db="EMBL/GenBank/DDBJ databases">
        <title>Genome of the cyst-dividing bacterium Ramlibacter tataouinensis.</title>
        <authorList>
            <person name="Barakat M."/>
            <person name="Ortet P."/>
            <person name="De Luca G."/>
            <person name="Jourlin-Castelli C."/>
            <person name="Ansaldi M."/>
            <person name="Py B."/>
            <person name="Fichant G."/>
            <person name="Coutinho P."/>
            <person name="Voulhoux R."/>
            <person name="Bastien O."/>
            <person name="Roy S."/>
            <person name="Marechal E."/>
            <person name="Henrissat B."/>
            <person name="Quentin Y."/>
            <person name="Noirot P."/>
            <person name="Filloux A."/>
            <person name="Mejean V."/>
            <person name="DuBow M."/>
            <person name="Barras F."/>
            <person name="Heulin T."/>
        </authorList>
    </citation>
    <scope>NUCLEOTIDE SEQUENCE [LARGE SCALE GENOMIC DNA]</scope>
    <source>
        <strain evidence="4">ATCC BAA-407 / DSM 14655 / LMG 21543 / TTB310</strain>
    </source>
</reference>
<evidence type="ECO:0000313" key="4">
    <source>
        <dbReference type="Proteomes" id="UP000008385"/>
    </source>
</evidence>
<feature type="transmembrane region" description="Helical" evidence="2">
    <location>
        <begin position="12"/>
        <end position="29"/>
    </location>
</feature>
<keyword evidence="2" id="KW-0472">Membrane</keyword>
<dbReference type="eggNOG" id="COG1635">
    <property type="taxonomic scope" value="Bacteria"/>
</dbReference>
<protein>
    <submittedName>
        <fullName evidence="3">Candidate Lycopene cyclase</fullName>
    </submittedName>
</protein>
<dbReference type="EMBL" id="CP000245">
    <property type="protein sequence ID" value="AEG91853.1"/>
    <property type="molecule type" value="Genomic_DNA"/>
</dbReference>
<dbReference type="GO" id="GO:0016705">
    <property type="term" value="F:oxidoreductase activity, acting on paired donors, with incorporation or reduction of molecular oxygen"/>
    <property type="evidence" value="ECO:0007669"/>
    <property type="project" value="InterPro"/>
</dbReference>
<dbReference type="STRING" id="365046.Rta_07720"/>